<organism evidence="1 2">
    <name type="scientific">Meloidogyne incognita</name>
    <name type="common">Southern root-knot nematode worm</name>
    <name type="synonym">Oxyuris incognita</name>
    <dbReference type="NCBI Taxonomy" id="6306"/>
    <lineage>
        <taxon>Eukaryota</taxon>
        <taxon>Metazoa</taxon>
        <taxon>Ecdysozoa</taxon>
        <taxon>Nematoda</taxon>
        <taxon>Chromadorea</taxon>
        <taxon>Rhabditida</taxon>
        <taxon>Tylenchina</taxon>
        <taxon>Tylenchomorpha</taxon>
        <taxon>Tylenchoidea</taxon>
        <taxon>Meloidogynidae</taxon>
        <taxon>Meloidogyninae</taxon>
        <taxon>Meloidogyne</taxon>
        <taxon>Meloidogyne incognita group</taxon>
    </lineage>
</organism>
<evidence type="ECO:0000313" key="1">
    <source>
        <dbReference type="Proteomes" id="UP000887563"/>
    </source>
</evidence>
<evidence type="ECO:0000313" key="2">
    <source>
        <dbReference type="WBParaSite" id="Minc3s00328g10298"/>
    </source>
</evidence>
<proteinExistence type="predicted"/>
<dbReference type="Proteomes" id="UP000887563">
    <property type="component" value="Unplaced"/>
</dbReference>
<name>A0A914L7W9_MELIC</name>
<reference evidence="2" key="1">
    <citation type="submission" date="2022-11" db="UniProtKB">
        <authorList>
            <consortium name="WormBaseParasite"/>
        </authorList>
    </citation>
    <scope>IDENTIFICATION</scope>
</reference>
<keyword evidence="1" id="KW-1185">Reference proteome</keyword>
<protein>
    <submittedName>
        <fullName evidence="2">Uncharacterized protein</fullName>
    </submittedName>
</protein>
<dbReference type="AlphaFoldDB" id="A0A914L7W9"/>
<sequence length="86" mass="10211">MSNHSYYRRSGCPSCESEMRRLCDTCLYSWIYLQLEELCSLDFQKNKNIRKQFKNLFKSGYLVNPEIPDMKRVVLFISDLSCLTLV</sequence>
<accession>A0A914L7W9</accession>
<dbReference type="WBParaSite" id="Minc3s00328g10298">
    <property type="protein sequence ID" value="Minc3s00328g10298"/>
    <property type="gene ID" value="Minc3s00328g10298"/>
</dbReference>